<dbReference type="AlphaFoldDB" id="A0A1F4U1L0"/>
<proteinExistence type="predicted"/>
<dbReference type="PANTHER" id="PTHR39081">
    <property type="entry name" value="MUT7-C DOMAIN-CONTAINING PROTEIN"/>
    <property type="match status" value="1"/>
</dbReference>
<dbReference type="Proteomes" id="UP000177025">
    <property type="component" value="Unassembled WGS sequence"/>
</dbReference>
<organism evidence="2 3">
    <name type="scientific">candidate division WOR-3 bacterium RBG_13_43_14</name>
    <dbReference type="NCBI Taxonomy" id="1802590"/>
    <lineage>
        <taxon>Bacteria</taxon>
        <taxon>Bacteria division WOR-3</taxon>
    </lineage>
</organism>
<gene>
    <name evidence="2" type="ORF">A2Y85_08015</name>
</gene>
<reference evidence="2 3" key="1">
    <citation type="journal article" date="2016" name="Nat. Commun.">
        <title>Thousands of microbial genomes shed light on interconnected biogeochemical processes in an aquifer system.</title>
        <authorList>
            <person name="Anantharaman K."/>
            <person name="Brown C.T."/>
            <person name="Hug L.A."/>
            <person name="Sharon I."/>
            <person name="Castelle C.J."/>
            <person name="Probst A.J."/>
            <person name="Thomas B.C."/>
            <person name="Singh A."/>
            <person name="Wilkins M.J."/>
            <person name="Karaoz U."/>
            <person name="Brodie E.L."/>
            <person name="Williams K.H."/>
            <person name="Hubbard S.S."/>
            <person name="Banfield J.F."/>
        </authorList>
    </citation>
    <scope>NUCLEOTIDE SEQUENCE [LARGE SCALE GENOMIC DNA]</scope>
</reference>
<evidence type="ECO:0000259" key="1">
    <source>
        <dbReference type="Pfam" id="PF01927"/>
    </source>
</evidence>
<dbReference type="Pfam" id="PF01927">
    <property type="entry name" value="Mut7-C"/>
    <property type="match status" value="1"/>
</dbReference>
<protein>
    <recommendedName>
        <fullName evidence="1">Mut7-C RNAse domain-containing protein</fullName>
    </recommendedName>
</protein>
<feature type="domain" description="Mut7-C RNAse" evidence="1">
    <location>
        <begin position="1"/>
        <end position="132"/>
    </location>
</feature>
<name>A0A1F4U1L0_UNCW3</name>
<accession>A0A1F4U1L0</accession>
<dbReference type="EMBL" id="MEUM01000166">
    <property type="protein sequence ID" value="OGC38802.1"/>
    <property type="molecule type" value="Genomic_DNA"/>
</dbReference>
<dbReference type="InterPro" id="IPR002782">
    <property type="entry name" value="Mut7-C_RNAse_dom"/>
</dbReference>
<sequence length="144" mass="16867">MLGRLCKLLRMCGIDSEYCNRGITILIAARKEDRIILTRNSKFRNKQGVFFIAPDGPEQQLEIVIKNFQLDAATELFSRCLECNRILESIKKTKVRDRVPFYIYAHNPAFFVCPECQRVYWPGSHYKNMLSKISQWDIISETNK</sequence>
<comment type="caution">
    <text evidence="2">The sequence shown here is derived from an EMBL/GenBank/DDBJ whole genome shotgun (WGS) entry which is preliminary data.</text>
</comment>
<evidence type="ECO:0000313" key="2">
    <source>
        <dbReference type="EMBL" id="OGC38802.1"/>
    </source>
</evidence>
<evidence type="ECO:0000313" key="3">
    <source>
        <dbReference type="Proteomes" id="UP000177025"/>
    </source>
</evidence>
<dbReference type="PANTHER" id="PTHR39081:SF1">
    <property type="entry name" value="MUT7-C RNASE DOMAIN-CONTAINING PROTEIN"/>
    <property type="match status" value="1"/>
</dbReference>